<proteinExistence type="predicted"/>
<dbReference type="SUPFAM" id="SSF53850">
    <property type="entry name" value="Periplasmic binding protein-like II"/>
    <property type="match status" value="1"/>
</dbReference>
<dbReference type="EMBL" id="JAYFSI010000017">
    <property type="protein sequence ID" value="MEA5366805.1"/>
    <property type="molecule type" value="Genomic_DNA"/>
</dbReference>
<evidence type="ECO:0000313" key="4">
    <source>
        <dbReference type="EMBL" id="MEA5366805.1"/>
    </source>
</evidence>
<reference evidence="4 5" key="1">
    <citation type="submission" date="2023-12" db="EMBL/GenBank/DDBJ databases">
        <title>Amycolatopsis sp. V23-08.</title>
        <authorList>
            <person name="Somphong A."/>
        </authorList>
    </citation>
    <scope>NUCLEOTIDE SEQUENCE [LARGE SCALE GENOMIC DNA]</scope>
    <source>
        <strain evidence="4 5">V23-08</strain>
    </source>
</reference>
<accession>A0ABU5RMT5</accession>
<gene>
    <name evidence="4" type="ORF">VA596_45245</name>
</gene>
<keyword evidence="2" id="KW-0812">Transmembrane</keyword>
<evidence type="ECO:0000256" key="1">
    <source>
        <dbReference type="SAM" id="MobiDB-lite"/>
    </source>
</evidence>
<feature type="signal peptide" evidence="3">
    <location>
        <begin position="1"/>
        <end position="31"/>
    </location>
</feature>
<keyword evidence="5" id="KW-1185">Reference proteome</keyword>
<feature type="transmembrane region" description="Helical" evidence="2">
    <location>
        <begin position="715"/>
        <end position="733"/>
    </location>
</feature>
<evidence type="ECO:0000256" key="2">
    <source>
        <dbReference type="SAM" id="Phobius"/>
    </source>
</evidence>
<protein>
    <submittedName>
        <fullName evidence="4">Uncharacterized protein</fullName>
    </submittedName>
</protein>
<name>A0ABU5RMT5_9PSEU</name>
<comment type="caution">
    <text evidence="4">The sequence shown here is derived from an EMBL/GenBank/DDBJ whole genome shotgun (WGS) entry which is preliminary data.</text>
</comment>
<dbReference type="RefSeq" id="WP_323336301.1">
    <property type="nucleotide sequence ID" value="NZ_JAYFSI010000017.1"/>
</dbReference>
<dbReference type="Proteomes" id="UP001304298">
    <property type="component" value="Unassembled WGS sequence"/>
</dbReference>
<keyword evidence="2" id="KW-0472">Membrane</keyword>
<dbReference type="Gene3D" id="3.40.190.10">
    <property type="entry name" value="Periplasmic binding protein-like II"/>
    <property type="match status" value="2"/>
</dbReference>
<sequence>MSFVLLRRVGLVLACGVLAVLGSAVPPPALAQESPPPPAYTLRTVPADLSRVQDGDPLQVVVSGLPAGSLAQLKVCPTQLPDNLLKPDFSTGSVQWVPDHDFGSRVRNYCAEEFSDELTGQRSGTHNVTRVRSRTSGDVVFDVTVPRGQSKPGFVGFDPKYTNFDKDENFPWADNPLLSQDPATGTQIRTRSWSYSCDENTPCALTLEIVGADAAGNPFDVFDNSKVFRPAAPGLTVRGCGGIGQQTLNASMPERFGRTAVAWNQLLCGPTAGEQPTTIVGETEDAGLKAFDTGASDVVVTGSGSALASQTVREREYVPAGLNAAVVASTGWSPTDTDDNGSPLISQVTAPFSMTFDELALMLSHGGQNPDSTGRGGIFRDDSAFVARNPALAKVQASPLPSEFLNPVVRAGADPTALFWGLTGEAGAGTVPAAVSSVLTRSAPSSWQFPALKEIYGDAAGKSPEVITDLGVLDPGANPQHNVDAKVGQLAVRKAVDSVMTGTSSSCFGGCLNWVVTDLATARAYGWKPVALPNANGQFVEPTEASLQAAANSMKEGPDGTLQPGTATDPAAYPLTFAEYVAAPVNPLVDAQCAPLTAKQAELATVLRMARNGGQGVLAPGLAPLTPVLAGEAETRAAKIGTGTAAEACQEREEAKNPPPAGSTGTGGTATPASNPAAAANTPAAAVGPAPAAVPTQASVLAAKNLADSVAIPPFAGAGVLGALIPLLALLVLTTLPSLTAYATAGRPAPPWLSRTVARFRFRRGGVA</sequence>
<evidence type="ECO:0000313" key="5">
    <source>
        <dbReference type="Proteomes" id="UP001304298"/>
    </source>
</evidence>
<keyword evidence="3" id="KW-0732">Signal</keyword>
<organism evidence="4 5">
    <name type="scientific">Amycolatopsis heterodermiae</name>
    <dbReference type="NCBI Taxonomy" id="3110235"/>
    <lineage>
        <taxon>Bacteria</taxon>
        <taxon>Bacillati</taxon>
        <taxon>Actinomycetota</taxon>
        <taxon>Actinomycetes</taxon>
        <taxon>Pseudonocardiales</taxon>
        <taxon>Pseudonocardiaceae</taxon>
        <taxon>Amycolatopsis</taxon>
    </lineage>
</organism>
<feature type="region of interest" description="Disordered" evidence="1">
    <location>
        <begin position="642"/>
        <end position="682"/>
    </location>
</feature>
<keyword evidence="2" id="KW-1133">Transmembrane helix</keyword>
<feature type="chain" id="PRO_5047495346" evidence="3">
    <location>
        <begin position="32"/>
        <end position="768"/>
    </location>
</feature>
<feature type="compositionally biased region" description="Low complexity" evidence="1">
    <location>
        <begin position="669"/>
        <end position="682"/>
    </location>
</feature>
<evidence type="ECO:0000256" key="3">
    <source>
        <dbReference type="SAM" id="SignalP"/>
    </source>
</evidence>